<protein>
    <submittedName>
        <fullName evidence="2">(Mediterranean fruit fly) hypothetical protein</fullName>
    </submittedName>
</protein>
<evidence type="ECO:0000313" key="3">
    <source>
        <dbReference type="EMBL" id="JAB94767.1"/>
    </source>
</evidence>
<evidence type="ECO:0000256" key="1">
    <source>
        <dbReference type="SAM" id="MobiDB-lite"/>
    </source>
</evidence>
<evidence type="ECO:0000313" key="2">
    <source>
        <dbReference type="EMBL" id="CAD6995565.1"/>
    </source>
</evidence>
<evidence type="ECO:0000313" key="4">
    <source>
        <dbReference type="Proteomes" id="UP000606786"/>
    </source>
</evidence>
<feature type="compositionally biased region" description="Polar residues" evidence="1">
    <location>
        <begin position="163"/>
        <end position="172"/>
    </location>
</feature>
<reference evidence="3" key="1">
    <citation type="submission" date="2013-07" db="EMBL/GenBank/DDBJ databases">
        <authorList>
            <person name="Geib S."/>
        </authorList>
    </citation>
    <scope>NUCLEOTIDE SEQUENCE</scope>
</reference>
<feature type="compositionally biased region" description="Low complexity" evidence="1">
    <location>
        <begin position="90"/>
        <end position="103"/>
    </location>
</feature>
<dbReference type="EMBL" id="GAMC01011788">
    <property type="protein sequence ID" value="JAB94767.1"/>
    <property type="molecule type" value="mRNA"/>
</dbReference>
<dbReference type="Proteomes" id="UP000606786">
    <property type="component" value="Unassembled WGS sequence"/>
</dbReference>
<feature type="region of interest" description="Disordered" evidence="1">
    <location>
        <begin position="90"/>
        <end position="119"/>
    </location>
</feature>
<organism evidence="3">
    <name type="scientific">Ceratitis capitata</name>
    <name type="common">Mediterranean fruit fly</name>
    <name type="synonym">Tephritis capitata</name>
    <dbReference type="NCBI Taxonomy" id="7213"/>
    <lineage>
        <taxon>Eukaryota</taxon>
        <taxon>Metazoa</taxon>
        <taxon>Ecdysozoa</taxon>
        <taxon>Arthropoda</taxon>
        <taxon>Hexapoda</taxon>
        <taxon>Insecta</taxon>
        <taxon>Pterygota</taxon>
        <taxon>Neoptera</taxon>
        <taxon>Endopterygota</taxon>
        <taxon>Diptera</taxon>
        <taxon>Brachycera</taxon>
        <taxon>Muscomorpha</taxon>
        <taxon>Tephritoidea</taxon>
        <taxon>Tephritidae</taxon>
        <taxon>Ceratitis</taxon>
        <taxon>Ceratitis</taxon>
    </lineage>
</organism>
<feature type="compositionally biased region" description="Polar residues" evidence="1">
    <location>
        <begin position="104"/>
        <end position="117"/>
    </location>
</feature>
<feature type="region of interest" description="Disordered" evidence="1">
    <location>
        <begin position="153"/>
        <end position="172"/>
    </location>
</feature>
<reference evidence="2" key="3">
    <citation type="submission" date="2020-11" db="EMBL/GenBank/DDBJ databases">
        <authorList>
            <person name="Whitehead M."/>
        </authorList>
    </citation>
    <scope>NUCLEOTIDE SEQUENCE</scope>
    <source>
        <strain evidence="2">EGII</strain>
    </source>
</reference>
<reference evidence="3" key="2">
    <citation type="journal article" date="2014" name="BMC Genomics">
        <title>A genomic perspective to assessing quality of mass-reared SIT flies used in Mediterranean fruit fly (Ceratitis capitata) eradication in California.</title>
        <authorList>
            <person name="Calla B."/>
            <person name="Hall B."/>
            <person name="Hou S."/>
            <person name="Geib S.M."/>
        </authorList>
    </citation>
    <scope>NUCLEOTIDE SEQUENCE</scope>
</reference>
<name>W8B822_CERCA</name>
<proteinExistence type="evidence at transcript level"/>
<dbReference type="AlphaFoldDB" id="W8B822"/>
<keyword evidence="4" id="KW-1185">Reference proteome</keyword>
<dbReference type="EMBL" id="CAJHJT010000001">
    <property type="protein sequence ID" value="CAD6995565.1"/>
    <property type="molecule type" value="Genomic_DNA"/>
</dbReference>
<gene>
    <name evidence="2" type="ORF">CCAP1982_LOCUS4276</name>
</gene>
<sequence>MISTMSTTTEHSAGVKSKSTMHVMDTGNTITVVSTCPKYKRTSNNYNNNIGHSKSATNKYKYLAASAPATAVATSVIVKPLNNLRKTTASNNNNHQNTANGSNIVHTPLTSKHNYGTKTDADAHLQPLQQKQIAATANNSNSTNNNQLLTTAASNAEPDTRKQTSLPMQNFP</sequence>
<accession>W8B822</accession>